<feature type="chain" id="PRO_5037126486" evidence="1">
    <location>
        <begin position="23"/>
        <end position="299"/>
    </location>
</feature>
<reference evidence="3" key="1">
    <citation type="submission" date="2022-11" db="UniProtKB">
        <authorList>
            <consortium name="WormBaseParasite"/>
        </authorList>
    </citation>
    <scope>IDENTIFICATION</scope>
</reference>
<sequence length="299" mass="33492">MIKLSIIILILVVIKFVGNANGLPKGDAFHAHASSSGAGISSAFEHRINIPEKLPSFLEQLKSSPGELKMPKIDYRNGNEFVEMFVETSGILESEHFLKLDTVSQISDMSSQIDNKLGESRQKIGETLFGIVTYFSNKCKLLNAVGEGSATTTQDLITARNLCSIGTFIMLGEFVHNEIVNKLKFLKEEPSPAGFFEECAHWVNRAVRQKLRLTVSDEALPTQYQKQNSFQILLSNAEFNDECFAKMFEFWSVAQIRLTATTNSTNKKDRIQTNEIIQHLAELTPKALNELVLAKIEFE</sequence>
<dbReference type="AlphaFoldDB" id="A0A914I0P5"/>
<keyword evidence="1" id="KW-0732">Signal</keyword>
<name>A0A914I0P5_GLORO</name>
<dbReference type="WBParaSite" id="Gr19_v10_g6221.t1">
    <property type="protein sequence ID" value="Gr19_v10_g6221.t1"/>
    <property type="gene ID" value="Gr19_v10_g6221"/>
</dbReference>
<proteinExistence type="predicted"/>
<organism evidence="2 3">
    <name type="scientific">Globodera rostochiensis</name>
    <name type="common">Golden nematode worm</name>
    <name type="synonym">Heterodera rostochiensis</name>
    <dbReference type="NCBI Taxonomy" id="31243"/>
    <lineage>
        <taxon>Eukaryota</taxon>
        <taxon>Metazoa</taxon>
        <taxon>Ecdysozoa</taxon>
        <taxon>Nematoda</taxon>
        <taxon>Chromadorea</taxon>
        <taxon>Rhabditida</taxon>
        <taxon>Tylenchina</taxon>
        <taxon>Tylenchomorpha</taxon>
        <taxon>Tylenchoidea</taxon>
        <taxon>Heteroderidae</taxon>
        <taxon>Heteroderinae</taxon>
        <taxon>Globodera</taxon>
    </lineage>
</organism>
<keyword evidence="2" id="KW-1185">Reference proteome</keyword>
<accession>A0A914I0P5</accession>
<evidence type="ECO:0000313" key="3">
    <source>
        <dbReference type="WBParaSite" id="Gr19_v10_g6221.t1"/>
    </source>
</evidence>
<protein>
    <submittedName>
        <fullName evidence="3">Secreted protein</fullName>
    </submittedName>
</protein>
<feature type="signal peptide" evidence="1">
    <location>
        <begin position="1"/>
        <end position="22"/>
    </location>
</feature>
<dbReference type="Proteomes" id="UP000887572">
    <property type="component" value="Unplaced"/>
</dbReference>
<evidence type="ECO:0000313" key="2">
    <source>
        <dbReference type="Proteomes" id="UP000887572"/>
    </source>
</evidence>
<evidence type="ECO:0000256" key="1">
    <source>
        <dbReference type="SAM" id="SignalP"/>
    </source>
</evidence>